<keyword evidence="6 10" id="KW-0274">FAD</keyword>
<dbReference type="PANTHER" id="PTHR10835:SF0">
    <property type="entry name" value="SQUALENE MONOOXYGENASE"/>
    <property type="match status" value="1"/>
</dbReference>
<dbReference type="Pfam" id="PF08491">
    <property type="entry name" value="SE"/>
    <property type="match status" value="1"/>
</dbReference>
<dbReference type="OrthoDB" id="1678617at2759"/>
<name>W6MFV7_9ASCO</name>
<comment type="cofactor">
    <cofactor evidence="1 10">
        <name>FAD</name>
        <dbReference type="ChEBI" id="CHEBI:57692"/>
    </cofactor>
</comment>
<keyword evidence="13" id="KW-1185">Reference proteome</keyword>
<feature type="transmembrane region" description="Helical" evidence="10">
    <location>
        <begin position="454"/>
        <end position="478"/>
    </location>
</feature>
<dbReference type="InterPro" id="IPR040125">
    <property type="entry name" value="Squalene_monox"/>
</dbReference>
<dbReference type="GO" id="GO:0006696">
    <property type="term" value="P:ergosterol biosynthetic process"/>
    <property type="evidence" value="ECO:0007669"/>
    <property type="project" value="EnsemblFungi"/>
</dbReference>
<keyword evidence="5 10" id="KW-0285">Flavoprotein</keyword>
<evidence type="ECO:0000256" key="5">
    <source>
        <dbReference type="ARBA" id="ARBA00022630"/>
    </source>
</evidence>
<evidence type="ECO:0000256" key="1">
    <source>
        <dbReference type="ARBA" id="ARBA00001974"/>
    </source>
</evidence>
<proteinExistence type="inferred from homology"/>
<dbReference type="PRINTS" id="PR00420">
    <property type="entry name" value="RNGMNOXGNASE"/>
</dbReference>
<comment type="subcellular location">
    <subcellularLocation>
        <location evidence="10">Endoplasmic reticulum membrane</location>
        <topology evidence="10">Multi-pass membrane protein</topology>
    </subcellularLocation>
    <subcellularLocation>
        <location evidence="2">Microsome membrane</location>
        <topology evidence="2">Multi-pass membrane protein</topology>
    </subcellularLocation>
</comment>
<evidence type="ECO:0000313" key="12">
    <source>
        <dbReference type="EMBL" id="CDK24829.1"/>
    </source>
</evidence>
<dbReference type="Proteomes" id="UP000019384">
    <property type="component" value="Unassembled WGS sequence"/>
</dbReference>
<comment type="similarity">
    <text evidence="3 10">Belongs to the squalene monooxygenase family.</text>
</comment>
<dbReference type="AlphaFoldDB" id="W6MFV7"/>
<evidence type="ECO:0000256" key="7">
    <source>
        <dbReference type="ARBA" id="ARBA00022848"/>
    </source>
</evidence>
<dbReference type="EC" id="1.14.14.17" evidence="4 10"/>
<evidence type="ECO:0000256" key="8">
    <source>
        <dbReference type="ARBA" id="ARBA00023002"/>
    </source>
</evidence>
<feature type="transmembrane region" description="Helical" evidence="10">
    <location>
        <begin position="429"/>
        <end position="447"/>
    </location>
</feature>
<keyword evidence="10" id="KW-1133">Transmembrane helix</keyword>
<dbReference type="HOGENOM" id="CLU_026390_0_0_1"/>
<dbReference type="GO" id="GO:0050660">
    <property type="term" value="F:flavin adenine dinucleotide binding"/>
    <property type="evidence" value="ECO:0007669"/>
    <property type="project" value="UniProtKB-UniRule"/>
</dbReference>
<feature type="domain" description="Squalene epoxidase" evidence="11">
    <location>
        <begin position="186"/>
        <end position="459"/>
    </location>
</feature>
<dbReference type="InterPro" id="IPR036188">
    <property type="entry name" value="FAD/NAD-bd_sf"/>
</dbReference>
<dbReference type="GO" id="GO:0005789">
    <property type="term" value="C:endoplasmic reticulum membrane"/>
    <property type="evidence" value="ECO:0007669"/>
    <property type="project" value="UniProtKB-SubCell"/>
</dbReference>
<keyword evidence="10" id="KW-0256">Endoplasmic reticulum</keyword>
<evidence type="ECO:0000259" key="11">
    <source>
        <dbReference type="Pfam" id="PF08491"/>
    </source>
</evidence>
<keyword evidence="8 10" id="KW-0560">Oxidoreductase</keyword>
<organism evidence="12 13">
    <name type="scientific">Kuraishia capsulata CBS 1993</name>
    <dbReference type="NCBI Taxonomy" id="1382522"/>
    <lineage>
        <taxon>Eukaryota</taxon>
        <taxon>Fungi</taxon>
        <taxon>Dikarya</taxon>
        <taxon>Ascomycota</taxon>
        <taxon>Saccharomycotina</taxon>
        <taxon>Pichiomycetes</taxon>
        <taxon>Pichiales</taxon>
        <taxon>Pichiaceae</taxon>
        <taxon>Kuraishia</taxon>
    </lineage>
</organism>
<dbReference type="EMBL" id="HG793125">
    <property type="protein sequence ID" value="CDK24829.1"/>
    <property type="molecule type" value="Genomic_DNA"/>
</dbReference>
<reference evidence="12" key="2">
    <citation type="submission" date="2014-02" db="EMBL/GenBank/DDBJ databases">
        <title>Complete DNA sequence of /Kuraishia capsulata/ illustrates novel genomic features among budding yeasts (/Saccharomycotina/).</title>
        <authorList>
            <person name="Morales L."/>
            <person name="Noel B."/>
            <person name="Porcel B."/>
            <person name="Marcet-Houben M."/>
            <person name="Hullo M-F."/>
            <person name="Sacerdot C."/>
            <person name="Tekaia F."/>
            <person name="Leh-Louis V."/>
            <person name="Despons L."/>
            <person name="Khanna V."/>
            <person name="Aury J-M."/>
            <person name="Barbe V."/>
            <person name="Couloux A."/>
            <person name="Labadie K."/>
            <person name="Pelletier E."/>
            <person name="Souciet J-L."/>
            <person name="Boekhout T."/>
            <person name="Gabaldon T."/>
            <person name="Wincker P."/>
            <person name="Dujon B."/>
        </authorList>
    </citation>
    <scope>NUCLEOTIDE SEQUENCE</scope>
    <source>
        <strain evidence="12">CBS 1993</strain>
    </source>
</reference>
<gene>
    <name evidence="12" type="ORF">KUCA_T00000796001</name>
</gene>
<reference evidence="12" key="1">
    <citation type="submission" date="2013-12" db="EMBL/GenBank/DDBJ databases">
        <authorList>
            <person name="Genoscope - CEA"/>
        </authorList>
    </citation>
    <scope>NUCLEOTIDE SEQUENCE</scope>
    <source>
        <strain evidence="12">CBS 1993</strain>
    </source>
</reference>
<comment type="catalytic activity">
    <reaction evidence="10">
        <text>squalene + reduced [NADPH--hemoprotein reductase] + O2 = (S)-2,3-epoxysqualene + oxidized [NADPH--hemoprotein reductase] + H2O + H(+)</text>
        <dbReference type="Rhea" id="RHEA:25282"/>
        <dbReference type="Rhea" id="RHEA-COMP:11964"/>
        <dbReference type="Rhea" id="RHEA-COMP:11965"/>
        <dbReference type="ChEBI" id="CHEBI:15377"/>
        <dbReference type="ChEBI" id="CHEBI:15378"/>
        <dbReference type="ChEBI" id="CHEBI:15379"/>
        <dbReference type="ChEBI" id="CHEBI:15440"/>
        <dbReference type="ChEBI" id="CHEBI:15441"/>
        <dbReference type="ChEBI" id="CHEBI:57618"/>
        <dbReference type="ChEBI" id="CHEBI:58210"/>
        <dbReference type="EC" id="1.14.14.17"/>
    </reaction>
</comment>
<dbReference type="UniPathway" id="UPA00767">
    <property type="reaction ID" value="UER00752"/>
</dbReference>
<evidence type="ECO:0000256" key="2">
    <source>
        <dbReference type="ARBA" id="ARBA00004154"/>
    </source>
</evidence>
<protein>
    <recommendedName>
        <fullName evidence="4 10">Squalene monooxygenase</fullName>
        <ecNumber evidence="4 10">1.14.14.17</ecNumber>
    </recommendedName>
</protein>
<evidence type="ECO:0000256" key="10">
    <source>
        <dbReference type="RuleBase" id="RU367121"/>
    </source>
</evidence>
<dbReference type="GO" id="GO:0004506">
    <property type="term" value="F:squalene monooxygenase activity"/>
    <property type="evidence" value="ECO:0007669"/>
    <property type="project" value="UniProtKB-UniRule"/>
</dbReference>
<accession>W6MFV7</accession>
<dbReference type="GO" id="GO:0005811">
    <property type="term" value="C:lipid droplet"/>
    <property type="evidence" value="ECO:0007669"/>
    <property type="project" value="EnsemblFungi"/>
</dbReference>
<keyword evidence="7" id="KW-0492">Microsome</keyword>
<evidence type="ECO:0000256" key="4">
    <source>
        <dbReference type="ARBA" id="ARBA00012312"/>
    </source>
</evidence>
<dbReference type="STRING" id="1382522.W6MFV7"/>
<dbReference type="PANTHER" id="PTHR10835">
    <property type="entry name" value="SQUALENE MONOOXYGENASE"/>
    <property type="match status" value="1"/>
</dbReference>
<evidence type="ECO:0000256" key="3">
    <source>
        <dbReference type="ARBA" id="ARBA00008802"/>
    </source>
</evidence>
<dbReference type="RefSeq" id="XP_022456844.1">
    <property type="nucleotide sequence ID" value="XM_022605369.1"/>
</dbReference>
<dbReference type="InterPro" id="IPR013698">
    <property type="entry name" value="Squalene_epoxidase"/>
</dbReference>
<comment type="function">
    <text evidence="10">Catalyzes the stereospecific oxidation of squalene to (S)-2,3-epoxysqualene, and is considered to be a rate-limiting enzyme in steroid biosynthesis.</text>
</comment>
<dbReference type="Gene3D" id="3.50.50.60">
    <property type="entry name" value="FAD/NAD(P)-binding domain"/>
    <property type="match status" value="1"/>
</dbReference>
<sequence length="483" mass="53263">MADYDVIVIGAGVVGPCLATIMARQGRKVLIVERDWSMPNRIVGELLQPGGLNALKEMGMIGAISHIGAIPVKGYCVSNYGQKVDIPYPSKDRQPRLTPVPGCVFGGNDKFQSDESLDFEEWDQDDCVRGVSFHHGDFLQNLREICKREPNVTWKQCNVVSLIKEGEAVKGINALTDDKTKVSYTALQTFCCDGIYSKFRKTLSEKNVPKIESYFVGLTLKDAVLPKSQHGNVILGNHAPVLIYQISEHDSRVLCAYPSAKLPPRQQVQEYLSTNVLPDLPECVKPSFKEALEQEYRSMPNQFLTAKPNTVPGVIFVGDALNMRHPLTGGGMTVGLNDAALLGKFLSPVEIPDLSDSQAVLEQLSKFHKERKNLDSVINVLSIALYSLFAADSSALNILKNGCFRYFERGGECVTGPVSLLAGMTPKPFVLFNHFFSVALYGIMINFRKRGWAGVHLAIVECFVTLYTAVVVFTPYLAGELFS</sequence>
<keyword evidence="9 10" id="KW-0472">Membrane</keyword>
<dbReference type="GeneID" id="34518232"/>
<evidence type="ECO:0000256" key="6">
    <source>
        <dbReference type="ARBA" id="ARBA00022827"/>
    </source>
</evidence>
<evidence type="ECO:0000256" key="9">
    <source>
        <dbReference type="ARBA" id="ARBA00023136"/>
    </source>
</evidence>
<dbReference type="SUPFAM" id="SSF51905">
    <property type="entry name" value="FAD/NAD(P)-binding domain"/>
    <property type="match status" value="1"/>
</dbReference>
<keyword evidence="10" id="KW-0812">Transmembrane</keyword>
<evidence type="ECO:0000313" key="13">
    <source>
        <dbReference type="Proteomes" id="UP000019384"/>
    </source>
</evidence>